<dbReference type="Gene3D" id="1.20.5.170">
    <property type="match status" value="1"/>
</dbReference>
<evidence type="ECO:0000259" key="7">
    <source>
        <dbReference type="PROSITE" id="PS50217"/>
    </source>
</evidence>
<dbReference type="EMBL" id="BEZZ01037634">
    <property type="protein sequence ID" value="GCC40029.1"/>
    <property type="molecule type" value="Genomic_DNA"/>
</dbReference>
<dbReference type="SUPFAM" id="SSF57959">
    <property type="entry name" value="Leucine zipper domain"/>
    <property type="match status" value="1"/>
</dbReference>
<dbReference type="GO" id="GO:0003700">
    <property type="term" value="F:DNA-binding transcription factor activity"/>
    <property type="evidence" value="ECO:0007669"/>
    <property type="project" value="InterPro"/>
</dbReference>
<feature type="compositionally biased region" description="Polar residues" evidence="6">
    <location>
        <begin position="205"/>
        <end position="216"/>
    </location>
</feature>
<dbReference type="AlphaFoldDB" id="A0A401TBL6"/>
<feature type="region of interest" description="Disordered" evidence="6">
    <location>
        <begin position="372"/>
        <end position="393"/>
    </location>
</feature>
<keyword evidence="9" id="KW-1185">Reference proteome</keyword>
<keyword evidence="5" id="KW-0539">Nucleus</keyword>
<dbReference type="InterPro" id="IPR046347">
    <property type="entry name" value="bZIP_sf"/>
</dbReference>
<keyword evidence="3" id="KW-0238">DNA-binding</keyword>
<protein>
    <recommendedName>
        <fullName evidence="7">BZIP domain-containing protein</fullName>
    </recommendedName>
</protein>
<name>A0A401TBL6_CHIPU</name>
<comment type="caution">
    <text evidence="8">The sequence shown here is derived from an EMBL/GenBank/DDBJ whole genome shotgun (WGS) entry which is preliminary data.</text>
</comment>
<dbReference type="GO" id="GO:0007623">
    <property type="term" value="P:circadian rhythm"/>
    <property type="evidence" value="ECO:0007669"/>
    <property type="project" value="TreeGrafter"/>
</dbReference>
<accession>A0A401TBL6</accession>
<dbReference type="PANTHER" id="PTHR15284">
    <property type="entry name" value="NUCLEAR FACTOR INTERLEUKIN-3-REGULATED PROTEIN"/>
    <property type="match status" value="1"/>
</dbReference>
<dbReference type="Proteomes" id="UP000287033">
    <property type="component" value="Unassembled WGS sequence"/>
</dbReference>
<dbReference type="PANTHER" id="PTHR15284:SF6">
    <property type="entry name" value="HYPOTHETICAL LOC799271-RELATED"/>
    <property type="match status" value="1"/>
</dbReference>
<gene>
    <name evidence="8" type="ORF">chiPu_0024353</name>
</gene>
<dbReference type="InterPro" id="IPR047106">
    <property type="entry name" value="NFIL3-like_bZIP"/>
</dbReference>
<dbReference type="STRING" id="137246.A0A401TBL6"/>
<organism evidence="8 9">
    <name type="scientific">Chiloscyllium punctatum</name>
    <name type="common">Brownbanded bambooshark</name>
    <name type="synonym">Hemiscyllium punctatum</name>
    <dbReference type="NCBI Taxonomy" id="137246"/>
    <lineage>
        <taxon>Eukaryota</taxon>
        <taxon>Metazoa</taxon>
        <taxon>Chordata</taxon>
        <taxon>Craniata</taxon>
        <taxon>Vertebrata</taxon>
        <taxon>Chondrichthyes</taxon>
        <taxon>Elasmobranchii</taxon>
        <taxon>Galeomorphii</taxon>
        <taxon>Galeoidea</taxon>
        <taxon>Orectolobiformes</taxon>
        <taxon>Hemiscylliidae</taxon>
        <taxon>Chiloscyllium</taxon>
    </lineage>
</organism>
<dbReference type="PROSITE" id="PS00036">
    <property type="entry name" value="BZIP_BASIC"/>
    <property type="match status" value="1"/>
</dbReference>
<feature type="region of interest" description="Disordered" evidence="6">
    <location>
        <begin position="177"/>
        <end position="263"/>
    </location>
</feature>
<dbReference type="OMA" id="GTRQIKH"/>
<dbReference type="GO" id="GO:0003677">
    <property type="term" value="F:DNA binding"/>
    <property type="evidence" value="ECO:0007669"/>
    <property type="project" value="UniProtKB-KW"/>
</dbReference>
<evidence type="ECO:0000313" key="8">
    <source>
        <dbReference type="EMBL" id="GCC40029.1"/>
    </source>
</evidence>
<evidence type="ECO:0000256" key="2">
    <source>
        <dbReference type="ARBA" id="ARBA00023015"/>
    </source>
</evidence>
<dbReference type="FunFam" id="1.20.5.170:FF:000025">
    <property type="entry name" value="nuclear factor interleukin-3-regulated protein-like"/>
    <property type="match status" value="1"/>
</dbReference>
<keyword evidence="4" id="KW-0804">Transcription</keyword>
<proteinExistence type="inferred from homology"/>
<dbReference type="Pfam" id="PF07716">
    <property type="entry name" value="bZIP_2"/>
    <property type="match status" value="1"/>
</dbReference>
<evidence type="ECO:0000256" key="4">
    <source>
        <dbReference type="ARBA" id="ARBA00023163"/>
    </source>
</evidence>
<dbReference type="GO" id="GO:0005634">
    <property type="term" value="C:nucleus"/>
    <property type="evidence" value="ECO:0007669"/>
    <property type="project" value="TreeGrafter"/>
</dbReference>
<feature type="region of interest" description="Disordered" evidence="6">
    <location>
        <begin position="1"/>
        <end position="21"/>
    </location>
</feature>
<keyword evidence="2" id="KW-0805">Transcription regulation</keyword>
<evidence type="ECO:0000256" key="1">
    <source>
        <dbReference type="ARBA" id="ARBA00006079"/>
    </source>
</evidence>
<sequence length="425" mass="46297">MSAAAEAYQAVGEQKTEGWQDRTQLPQAVDLRAPRLSFTDEAVSLLTTNGLLARSLLGTRQIKHKGTNSVSRRKREFIPDEKKDNTYWDKRRKNNEAAKRSREKRRVNDLVLEQRVIALLEENARLKAELLALKFRFGLLKDPSEVPAAHSNAQSLHCVTAAQPAFLPRAYGMQPVDNKGFPSGSQPFGGDPSVEQEPCAVSEDSGISTPGSSNMGSPVFFDEQLSDQDKFPPSPEDPRLDGQLSPDGEADIGRAFTGDGLKTLRGPELTETVKSLPHKLRFKVGAGVEEVDVKVKLLQLAGGSLGRGAADQPSGQVRGQQHGCYANAVLPPDERGTGSGVVPPAWRTPVGLSPDESRSGLHCRYLREATPFSTQGSPGCPKDTLKEDSAYQSENSALKHQLASLSAEVEQLKKMFSQQMYPNLN</sequence>
<dbReference type="SMART" id="SM00338">
    <property type="entry name" value="BRLZ"/>
    <property type="match status" value="1"/>
</dbReference>
<dbReference type="CDD" id="cd14694">
    <property type="entry name" value="bZIP_NFIL3"/>
    <property type="match status" value="1"/>
</dbReference>
<dbReference type="InterPro" id="IPR004827">
    <property type="entry name" value="bZIP"/>
</dbReference>
<dbReference type="InterPro" id="IPR047229">
    <property type="entry name" value="NFIL3-like"/>
</dbReference>
<feature type="domain" description="BZIP" evidence="7">
    <location>
        <begin position="84"/>
        <end position="134"/>
    </location>
</feature>
<comment type="similarity">
    <text evidence="1">Belongs to the bZIP family. NFIL3 subfamily.</text>
</comment>
<reference evidence="8 9" key="1">
    <citation type="journal article" date="2018" name="Nat. Ecol. Evol.">
        <title>Shark genomes provide insights into elasmobranch evolution and the origin of vertebrates.</title>
        <authorList>
            <person name="Hara Y"/>
            <person name="Yamaguchi K"/>
            <person name="Onimaru K"/>
            <person name="Kadota M"/>
            <person name="Koyanagi M"/>
            <person name="Keeley SD"/>
            <person name="Tatsumi K"/>
            <person name="Tanaka K"/>
            <person name="Motone F"/>
            <person name="Kageyama Y"/>
            <person name="Nozu R"/>
            <person name="Adachi N"/>
            <person name="Nishimura O"/>
            <person name="Nakagawa R"/>
            <person name="Tanegashima C"/>
            <person name="Kiyatake I"/>
            <person name="Matsumoto R"/>
            <person name="Murakumo K"/>
            <person name="Nishida K"/>
            <person name="Terakita A"/>
            <person name="Kuratani S"/>
            <person name="Sato K"/>
            <person name="Hyodo S Kuraku.S."/>
        </authorList>
    </citation>
    <scope>NUCLEOTIDE SEQUENCE [LARGE SCALE GENOMIC DNA]</scope>
</reference>
<evidence type="ECO:0000256" key="3">
    <source>
        <dbReference type="ARBA" id="ARBA00023125"/>
    </source>
</evidence>
<evidence type="ECO:0000313" key="9">
    <source>
        <dbReference type="Proteomes" id="UP000287033"/>
    </source>
</evidence>
<evidence type="ECO:0000256" key="6">
    <source>
        <dbReference type="SAM" id="MobiDB-lite"/>
    </source>
</evidence>
<evidence type="ECO:0000256" key="5">
    <source>
        <dbReference type="ARBA" id="ARBA00023242"/>
    </source>
</evidence>
<dbReference type="OrthoDB" id="6151507at2759"/>
<dbReference type="PROSITE" id="PS50217">
    <property type="entry name" value="BZIP"/>
    <property type="match status" value="1"/>
</dbReference>